<keyword evidence="2" id="KW-0238">DNA-binding</keyword>
<comment type="caution">
    <text evidence="5">The sequence shown here is derived from an EMBL/GenBank/DDBJ whole genome shotgun (WGS) entry which is preliminary data.</text>
</comment>
<dbReference type="GO" id="GO:0043565">
    <property type="term" value="F:sequence-specific DNA binding"/>
    <property type="evidence" value="ECO:0007669"/>
    <property type="project" value="InterPro"/>
</dbReference>
<gene>
    <name evidence="5" type="ORF">QNI22_13280</name>
</gene>
<keyword evidence="3" id="KW-0804">Transcription</keyword>
<evidence type="ECO:0000256" key="3">
    <source>
        <dbReference type="ARBA" id="ARBA00023163"/>
    </source>
</evidence>
<evidence type="ECO:0000256" key="2">
    <source>
        <dbReference type="ARBA" id="ARBA00023125"/>
    </source>
</evidence>
<dbReference type="Proteomes" id="UP001232063">
    <property type="component" value="Unassembled WGS sequence"/>
</dbReference>
<keyword evidence="1" id="KW-0805">Transcription regulation</keyword>
<dbReference type="EMBL" id="JASJOU010000004">
    <property type="protein sequence ID" value="MDJ1501632.1"/>
    <property type="molecule type" value="Genomic_DNA"/>
</dbReference>
<dbReference type="SMART" id="SM00342">
    <property type="entry name" value="HTH_ARAC"/>
    <property type="match status" value="1"/>
</dbReference>
<evidence type="ECO:0000313" key="5">
    <source>
        <dbReference type="EMBL" id="MDJ1501632.1"/>
    </source>
</evidence>
<evidence type="ECO:0000256" key="1">
    <source>
        <dbReference type="ARBA" id="ARBA00023015"/>
    </source>
</evidence>
<evidence type="ECO:0000259" key="4">
    <source>
        <dbReference type="PROSITE" id="PS01124"/>
    </source>
</evidence>
<protein>
    <submittedName>
        <fullName evidence="5">Helix-turn-helix domain-containing protein</fullName>
    </submittedName>
</protein>
<sequence length="306" mass="35665">MNKKGEKPYIIQSISEMHQHLGLPKPKHPMISVFWYEDITNYQLTSLNQFVMGFYCIAIKRNYAGKLRYGQRYYDYDEGVMAFISPNQLLSHIQDSDVPIEGVCLLIHPHFLAGHSLIASIKKYGFFSYEMSEALHLSEEEDKIFEQILSNIKRELYNNIDQFSRDVIIAQIELLLHYSNRFYNRQFITRKIANDEIVIRLENLLDEYFNDEETITKGIPTVQFVAKELNISPDYLSDMLKSITGQTTQQHIHNKVIEKGKELLSTTSLSVSEIAYQLGFEYPSSFNKLFKSKTRIAPLEFRASFN</sequence>
<reference evidence="5" key="1">
    <citation type="submission" date="2023-05" db="EMBL/GenBank/DDBJ databases">
        <authorList>
            <person name="Zhang X."/>
        </authorList>
    </citation>
    <scope>NUCLEOTIDE SEQUENCE</scope>
    <source>
        <strain evidence="5">BD1B2-1</strain>
    </source>
</reference>
<dbReference type="PANTHER" id="PTHR43280:SF32">
    <property type="entry name" value="TRANSCRIPTIONAL REGULATORY PROTEIN"/>
    <property type="match status" value="1"/>
</dbReference>
<organism evidence="5 6">
    <name type="scientific">Xanthocytophaga agilis</name>
    <dbReference type="NCBI Taxonomy" id="3048010"/>
    <lineage>
        <taxon>Bacteria</taxon>
        <taxon>Pseudomonadati</taxon>
        <taxon>Bacteroidota</taxon>
        <taxon>Cytophagia</taxon>
        <taxon>Cytophagales</taxon>
        <taxon>Rhodocytophagaceae</taxon>
        <taxon>Xanthocytophaga</taxon>
    </lineage>
</organism>
<accession>A0AAE3UFT4</accession>
<dbReference type="PANTHER" id="PTHR43280">
    <property type="entry name" value="ARAC-FAMILY TRANSCRIPTIONAL REGULATOR"/>
    <property type="match status" value="1"/>
</dbReference>
<dbReference type="GO" id="GO:0003700">
    <property type="term" value="F:DNA-binding transcription factor activity"/>
    <property type="evidence" value="ECO:0007669"/>
    <property type="project" value="InterPro"/>
</dbReference>
<dbReference type="AlphaFoldDB" id="A0AAE3UFT4"/>
<dbReference type="PROSITE" id="PS01124">
    <property type="entry name" value="HTH_ARAC_FAMILY_2"/>
    <property type="match status" value="1"/>
</dbReference>
<name>A0AAE3UFT4_9BACT</name>
<dbReference type="Gene3D" id="1.10.10.60">
    <property type="entry name" value="Homeodomain-like"/>
    <property type="match status" value="2"/>
</dbReference>
<dbReference type="RefSeq" id="WP_314511173.1">
    <property type="nucleotide sequence ID" value="NZ_JASJOU010000004.1"/>
</dbReference>
<dbReference type="Pfam" id="PF12833">
    <property type="entry name" value="HTH_18"/>
    <property type="match status" value="1"/>
</dbReference>
<keyword evidence="6" id="KW-1185">Reference proteome</keyword>
<feature type="domain" description="HTH araC/xylS-type" evidence="4">
    <location>
        <begin position="199"/>
        <end position="304"/>
    </location>
</feature>
<proteinExistence type="predicted"/>
<dbReference type="SUPFAM" id="SSF46689">
    <property type="entry name" value="Homeodomain-like"/>
    <property type="match status" value="1"/>
</dbReference>
<dbReference type="InterPro" id="IPR009057">
    <property type="entry name" value="Homeodomain-like_sf"/>
</dbReference>
<evidence type="ECO:0000313" key="6">
    <source>
        <dbReference type="Proteomes" id="UP001232063"/>
    </source>
</evidence>
<dbReference type="InterPro" id="IPR018060">
    <property type="entry name" value="HTH_AraC"/>
</dbReference>